<name>A0A4P9YVM4_9FUNG</name>
<organism evidence="1 2">
    <name type="scientific">Syncephalis pseudoplumigaleata</name>
    <dbReference type="NCBI Taxonomy" id="1712513"/>
    <lineage>
        <taxon>Eukaryota</taxon>
        <taxon>Fungi</taxon>
        <taxon>Fungi incertae sedis</taxon>
        <taxon>Zoopagomycota</taxon>
        <taxon>Zoopagomycotina</taxon>
        <taxon>Zoopagomycetes</taxon>
        <taxon>Zoopagales</taxon>
        <taxon>Piptocephalidaceae</taxon>
        <taxon>Syncephalis</taxon>
    </lineage>
</organism>
<reference evidence="2" key="1">
    <citation type="journal article" date="2018" name="Nat. Microbiol.">
        <title>Leveraging single-cell genomics to expand the fungal tree of life.</title>
        <authorList>
            <person name="Ahrendt S.R."/>
            <person name="Quandt C.A."/>
            <person name="Ciobanu D."/>
            <person name="Clum A."/>
            <person name="Salamov A."/>
            <person name="Andreopoulos B."/>
            <person name="Cheng J.F."/>
            <person name="Woyke T."/>
            <person name="Pelin A."/>
            <person name="Henrissat B."/>
            <person name="Reynolds N.K."/>
            <person name="Benny G.L."/>
            <person name="Smith M.E."/>
            <person name="James T.Y."/>
            <person name="Grigoriev I.V."/>
        </authorList>
    </citation>
    <scope>NUCLEOTIDE SEQUENCE [LARGE SCALE GENOMIC DNA]</scope>
    <source>
        <strain evidence="2">Benny S71-1</strain>
    </source>
</reference>
<dbReference type="OrthoDB" id="2562743at2759"/>
<keyword evidence="2" id="KW-1185">Reference proteome</keyword>
<dbReference type="EMBL" id="KZ990624">
    <property type="protein sequence ID" value="RKP23865.1"/>
    <property type="molecule type" value="Genomic_DNA"/>
</dbReference>
<dbReference type="AlphaFoldDB" id="A0A4P9YVM4"/>
<evidence type="ECO:0000313" key="1">
    <source>
        <dbReference type="EMBL" id="RKP23865.1"/>
    </source>
</evidence>
<gene>
    <name evidence="1" type="ORF">SYNPS1DRAFT_24053</name>
</gene>
<accession>A0A4P9YVM4</accession>
<sequence>RLTRLYNTLMAIVGQMDAVLADHAQQAGQRNKHAHRVYAELQQKREALTDLRIRVFERALLEGEQPPAYQDIVS</sequence>
<feature type="non-terminal residue" evidence="1">
    <location>
        <position position="1"/>
    </location>
</feature>
<proteinExistence type="predicted"/>
<dbReference type="Proteomes" id="UP000278143">
    <property type="component" value="Unassembled WGS sequence"/>
</dbReference>
<evidence type="ECO:0000313" key="2">
    <source>
        <dbReference type="Proteomes" id="UP000278143"/>
    </source>
</evidence>
<protein>
    <submittedName>
        <fullName evidence="1">Uncharacterized protein</fullName>
    </submittedName>
</protein>